<protein>
    <recommendedName>
        <fullName evidence="2">Ice-binding protein C-terminal domain-containing protein</fullName>
    </recommendedName>
</protein>
<dbReference type="RefSeq" id="WP_198110777.1">
    <property type="nucleotide sequence ID" value="NZ_JAEDAK010000005.1"/>
</dbReference>
<sequence>MNALKLTLGALSLCAATCASAAPALVSMSGGANATSGSDQLYGWRFTVNSAITVTSLGAYDDDRDGMAIRHDIGIYRYSDQALLASLTLGAGTGGVLDGDFRYEALLSSVGLAAGDYVIVMTMPQGNADRQRIMVDSFSTAPEITWTDGAFDGGSSLAFPSTFGAFTPGMFGPNFLFEKDGKVPLPATLSLALLGLGLLARTRRQAA</sequence>
<accession>A0A931J540</accession>
<evidence type="ECO:0000313" key="3">
    <source>
        <dbReference type="EMBL" id="MBH9577032.1"/>
    </source>
</evidence>
<feature type="signal peptide" evidence="1">
    <location>
        <begin position="1"/>
        <end position="21"/>
    </location>
</feature>
<comment type="caution">
    <text evidence="3">The sequence shown here is derived from an EMBL/GenBank/DDBJ whole genome shotgun (WGS) entry which is preliminary data.</text>
</comment>
<organism evidence="3 4">
    <name type="scientific">Inhella proteolytica</name>
    <dbReference type="NCBI Taxonomy" id="2795029"/>
    <lineage>
        <taxon>Bacteria</taxon>
        <taxon>Pseudomonadati</taxon>
        <taxon>Pseudomonadota</taxon>
        <taxon>Betaproteobacteria</taxon>
        <taxon>Burkholderiales</taxon>
        <taxon>Sphaerotilaceae</taxon>
        <taxon>Inhella</taxon>
    </lineage>
</organism>
<dbReference type="EMBL" id="JAEDAK010000005">
    <property type="protein sequence ID" value="MBH9577032.1"/>
    <property type="molecule type" value="Genomic_DNA"/>
</dbReference>
<gene>
    <name evidence="3" type="ORF">I7X39_08950</name>
</gene>
<evidence type="ECO:0000313" key="4">
    <source>
        <dbReference type="Proteomes" id="UP000613266"/>
    </source>
</evidence>
<proteinExistence type="predicted"/>
<name>A0A931J540_9BURK</name>
<feature type="domain" description="Ice-binding protein C-terminal" evidence="2">
    <location>
        <begin position="183"/>
        <end position="203"/>
    </location>
</feature>
<evidence type="ECO:0000256" key="1">
    <source>
        <dbReference type="SAM" id="SignalP"/>
    </source>
</evidence>
<dbReference type="Pfam" id="PF07589">
    <property type="entry name" value="PEP-CTERM"/>
    <property type="match status" value="1"/>
</dbReference>
<dbReference type="AlphaFoldDB" id="A0A931J540"/>
<feature type="chain" id="PRO_5037734357" description="Ice-binding protein C-terminal domain-containing protein" evidence="1">
    <location>
        <begin position="22"/>
        <end position="207"/>
    </location>
</feature>
<dbReference type="InterPro" id="IPR013424">
    <property type="entry name" value="Ice-binding_C"/>
</dbReference>
<reference evidence="3" key="1">
    <citation type="submission" date="2020-12" db="EMBL/GenBank/DDBJ databases">
        <title>The genome sequence of Inhella sp. 1Y17.</title>
        <authorList>
            <person name="Liu Y."/>
        </authorList>
    </citation>
    <scope>NUCLEOTIDE SEQUENCE</scope>
    <source>
        <strain evidence="3">1Y17</strain>
    </source>
</reference>
<keyword evidence="4" id="KW-1185">Reference proteome</keyword>
<evidence type="ECO:0000259" key="2">
    <source>
        <dbReference type="Pfam" id="PF07589"/>
    </source>
</evidence>
<dbReference type="Proteomes" id="UP000613266">
    <property type="component" value="Unassembled WGS sequence"/>
</dbReference>
<keyword evidence="1" id="KW-0732">Signal</keyword>